<dbReference type="InterPro" id="IPR011009">
    <property type="entry name" value="Kinase-like_dom_sf"/>
</dbReference>
<keyword evidence="7" id="KW-0418">Kinase</keyword>
<evidence type="ECO:0000256" key="1">
    <source>
        <dbReference type="ARBA" id="ARBA00004479"/>
    </source>
</evidence>
<accession>A0A328E1V6</accession>
<feature type="domain" description="Protein kinase" evidence="14">
    <location>
        <begin position="358"/>
        <end position="630"/>
    </location>
</feature>
<dbReference type="GO" id="GO:0004674">
    <property type="term" value="F:protein serine/threonine kinase activity"/>
    <property type="evidence" value="ECO:0007669"/>
    <property type="project" value="UniProtKB-KW"/>
</dbReference>
<dbReference type="EMBL" id="NQVE01000058">
    <property type="protein sequence ID" value="RAL50609.1"/>
    <property type="molecule type" value="Genomic_DNA"/>
</dbReference>
<dbReference type="GO" id="GO:0005524">
    <property type="term" value="F:ATP binding"/>
    <property type="evidence" value="ECO:0007669"/>
    <property type="project" value="UniProtKB-UniRule"/>
</dbReference>
<dbReference type="Proteomes" id="UP000249390">
    <property type="component" value="Unassembled WGS sequence"/>
</dbReference>
<dbReference type="InterPro" id="IPR017441">
    <property type="entry name" value="Protein_kinase_ATP_BS"/>
</dbReference>
<gene>
    <name evidence="15" type="ORF">DM860_014551</name>
</gene>
<dbReference type="FunFam" id="3.30.200.20:FF:000178">
    <property type="entry name" value="serine/threonine-protein kinase PBS1-like"/>
    <property type="match status" value="1"/>
</dbReference>
<dbReference type="SMART" id="SM00220">
    <property type="entry name" value="S_TKc"/>
    <property type="match status" value="1"/>
</dbReference>
<dbReference type="InterPro" id="IPR000719">
    <property type="entry name" value="Prot_kinase_dom"/>
</dbReference>
<dbReference type="Pfam" id="PF13947">
    <property type="entry name" value="GUB_WAK_bind"/>
    <property type="match status" value="1"/>
</dbReference>
<dbReference type="PROSITE" id="PS50011">
    <property type="entry name" value="PROTEIN_KINASE_DOM"/>
    <property type="match status" value="1"/>
</dbReference>
<evidence type="ECO:0000256" key="2">
    <source>
        <dbReference type="ARBA" id="ARBA00022527"/>
    </source>
</evidence>
<sequence>MEQSSSSSHRRGLLIAAVLVNSLLFPACGGGCAPSSCGEIRNISFPFRLDTDSEDCGDDRYTLYCDSNATVLRLYSGRYYVRAINYINFTIRVADVGVRDGDCSSFPIFPLTQNNFSRGDPYGLYHWNLTRDSSFSKSMVLVSCPTSLGSSFVDTSPCLNSENYSTLNKYSYLVDGDRTTFGDLKEQCTIEKSVLIPPTTNYTSYEEMHRGLVSGFELTWYMINCDRKCHTFCYLYDARGSPVCSGSPPSVYMCELHGFFHLGDDDYQCRRVGDTHVFGIIIEILKTLKGSYLSIIYVIGLLQATKTTLGTPLVIALLIYKWRRRHLSAYDKVEEFLQKHNNLMPIRYSYSEIKKMTGGFKDTLGKGGFGAVYKGKLRSGRFAAIKMLVNSKGNGEDFISEVATIGRIHHVNVVQLIGFCVEGTKRALVYEFMPNGSLDKYVLSQEGSASTMTWEKLRQISLGVARGIEYLHQGCNMQILHFDIKPHNILLDENFTPKVSDFGLARLYSTDNNRIATLTAVRGTIGYMAPELFYKNIGRVSHKADVYSFGMLLLDMTGKRHKPNVQTEDSSQYFPQWVYNQVCDGRDAEIGGTTEEENRIAKKMVMVGLWCIEMNPNNRPSMNKVVDMLVGDADSLQLPPSAVTEAIETPVSDGTETSFDCSSDSTSLIRSFNQEHFSS</sequence>
<keyword evidence="10" id="KW-0472">Membrane</keyword>
<comment type="caution">
    <text evidence="15">The sequence shown here is derived from an EMBL/GenBank/DDBJ whole genome shotgun (WGS) entry which is preliminary data.</text>
</comment>
<keyword evidence="4" id="KW-0812">Transmembrane</keyword>
<keyword evidence="5 13" id="KW-0732">Signal</keyword>
<keyword evidence="8 12" id="KW-0067">ATP-binding</keyword>
<dbReference type="Pfam" id="PF00069">
    <property type="entry name" value="Pkinase"/>
    <property type="match status" value="1"/>
</dbReference>
<keyword evidence="9" id="KW-1133">Transmembrane helix</keyword>
<evidence type="ECO:0000256" key="4">
    <source>
        <dbReference type="ARBA" id="ARBA00022692"/>
    </source>
</evidence>
<comment type="subcellular location">
    <subcellularLocation>
        <location evidence="1">Membrane</location>
        <topology evidence="1">Single-pass type I membrane protein</topology>
    </subcellularLocation>
</comment>
<dbReference type="AlphaFoldDB" id="A0A328E1V6"/>
<evidence type="ECO:0000313" key="16">
    <source>
        <dbReference type="Proteomes" id="UP000249390"/>
    </source>
</evidence>
<evidence type="ECO:0000256" key="7">
    <source>
        <dbReference type="ARBA" id="ARBA00022777"/>
    </source>
</evidence>
<reference evidence="15 16" key="1">
    <citation type="submission" date="2018-06" db="EMBL/GenBank/DDBJ databases">
        <title>The Genome of Cuscuta australis (Dodder) Provides Insight into the Evolution of Plant Parasitism.</title>
        <authorList>
            <person name="Liu H."/>
        </authorList>
    </citation>
    <scope>NUCLEOTIDE SEQUENCE [LARGE SCALE GENOMIC DNA]</scope>
    <source>
        <strain evidence="16">cv. Yunnan</strain>
        <tissue evidence="15">Vines</tissue>
    </source>
</reference>
<dbReference type="FunFam" id="1.10.510.10:FF:000590">
    <property type="entry name" value="PR5-like receptor kinase"/>
    <property type="match status" value="1"/>
</dbReference>
<organism evidence="15 16">
    <name type="scientific">Cuscuta australis</name>
    <dbReference type="NCBI Taxonomy" id="267555"/>
    <lineage>
        <taxon>Eukaryota</taxon>
        <taxon>Viridiplantae</taxon>
        <taxon>Streptophyta</taxon>
        <taxon>Embryophyta</taxon>
        <taxon>Tracheophyta</taxon>
        <taxon>Spermatophyta</taxon>
        <taxon>Magnoliopsida</taxon>
        <taxon>eudicotyledons</taxon>
        <taxon>Gunneridae</taxon>
        <taxon>Pentapetalae</taxon>
        <taxon>asterids</taxon>
        <taxon>lamiids</taxon>
        <taxon>Solanales</taxon>
        <taxon>Convolvulaceae</taxon>
        <taxon>Cuscuteae</taxon>
        <taxon>Cuscuta</taxon>
        <taxon>Cuscuta subgen. Grammica</taxon>
        <taxon>Cuscuta sect. Cleistogrammica</taxon>
    </lineage>
</organism>
<evidence type="ECO:0000256" key="11">
    <source>
        <dbReference type="ARBA" id="ARBA00023180"/>
    </source>
</evidence>
<evidence type="ECO:0000313" key="15">
    <source>
        <dbReference type="EMBL" id="RAL50609.1"/>
    </source>
</evidence>
<dbReference type="InterPro" id="IPR045874">
    <property type="entry name" value="LRK10/LRL21-25-like"/>
</dbReference>
<feature type="binding site" evidence="12">
    <location>
        <position position="386"/>
    </location>
    <ligand>
        <name>ATP</name>
        <dbReference type="ChEBI" id="CHEBI:30616"/>
    </ligand>
</feature>
<evidence type="ECO:0000259" key="14">
    <source>
        <dbReference type="PROSITE" id="PS50011"/>
    </source>
</evidence>
<evidence type="ECO:0000256" key="9">
    <source>
        <dbReference type="ARBA" id="ARBA00022989"/>
    </source>
</evidence>
<dbReference type="PROSITE" id="PS00107">
    <property type="entry name" value="PROTEIN_KINASE_ATP"/>
    <property type="match status" value="1"/>
</dbReference>
<evidence type="ECO:0000256" key="10">
    <source>
        <dbReference type="ARBA" id="ARBA00023136"/>
    </source>
</evidence>
<evidence type="ECO:0000256" key="12">
    <source>
        <dbReference type="PROSITE-ProRule" id="PRU10141"/>
    </source>
</evidence>
<proteinExistence type="predicted"/>
<dbReference type="Gene3D" id="3.30.200.20">
    <property type="entry name" value="Phosphorylase Kinase, domain 1"/>
    <property type="match status" value="1"/>
</dbReference>
<keyword evidence="2" id="KW-0723">Serine/threonine-protein kinase</keyword>
<feature type="chain" id="PRO_5016434432" description="Protein kinase domain-containing protein" evidence="13">
    <location>
        <begin position="30"/>
        <end position="679"/>
    </location>
</feature>
<protein>
    <recommendedName>
        <fullName evidence="14">Protein kinase domain-containing protein</fullName>
    </recommendedName>
</protein>
<keyword evidence="6 12" id="KW-0547">Nucleotide-binding</keyword>
<dbReference type="InterPro" id="IPR025287">
    <property type="entry name" value="WAK_GUB"/>
</dbReference>
<feature type="signal peptide" evidence="13">
    <location>
        <begin position="1"/>
        <end position="29"/>
    </location>
</feature>
<dbReference type="InterPro" id="IPR008271">
    <property type="entry name" value="Ser/Thr_kinase_AS"/>
</dbReference>
<keyword evidence="16" id="KW-1185">Reference proteome</keyword>
<evidence type="ECO:0000256" key="6">
    <source>
        <dbReference type="ARBA" id="ARBA00022741"/>
    </source>
</evidence>
<keyword evidence="3" id="KW-0808">Transferase</keyword>
<dbReference type="Gene3D" id="1.10.510.10">
    <property type="entry name" value="Transferase(Phosphotransferase) domain 1"/>
    <property type="match status" value="1"/>
</dbReference>
<dbReference type="SUPFAM" id="SSF56112">
    <property type="entry name" value="Protein kinase-like (PK-like)"/>
    <property type="match status" value="1"/>
</dbReference>
<keyword evidence="11" id="KW-0325">Glycoprotein</keyword>
<name>A0A328E1V6_9ASTE</name>
<dbReference type="GO" id="GO:0016020">
    <property type="term" value="C:membrane"/>
    <property type="evidence" value="ECO:0007669"/>
    <property type="project" value="UniProtKB-SubCell"/>
</dbReference>
<dbReference type="GO" id="GO:0030247">
    <property type="term" value="F:polysaccharide binding"/>
    <property type="evidence" value="ECO:0007669"/>
    <property type="project" value="InterPro"/>
</dbReference>
<dbReference type="PROSITE" id="PS00108">
    <property type="entry name" value="PROTEIN_KINASE_ST"/>
    <property type="match status" value="1"/>
</dbReference>
<evidence type="ECO:0000256" key="8">
    <source>
        <dbReference type="ARBA" id="ARBA00022840"/>
    </source>
</evidence>
<evidence type="ECO:0000256" key="5">
    <source>
        <dbReference type="ARBA" id="ARBA00022729"/>
    </source>
</evidence>
<evidence type="ECO:0000256" key="3">
    <source>
        <dbReference type="ARBA" id="ARBA00022679"/>
    </source>
</evidence>
<evidence type="ECO:0000256" key="13">
    <source>
        <dbReference type="SAM" id="SignalP"/>
    </source>
</evidence>
<dbReference type="PANTHER" id="PTHR27009">
    <property type="entry name" value="RUST RESISTANCE KINASE LR10-RELATED"/>
    <property type="match status" value="1"/>
</dbReference>